<feature type="non-terminal residue" evidence="1">
    <location>
        <position position="1"/>
    </location>
</feature>
<sequence>VYATLILSVQFVSKTDLTSSGSAGGCLHSIDCECDIRIGSDTSLGGEGLNCDETEIIWPHDFHILDDPQVKLDSLIFECTRELDLSSVCLNTLLEYVEIKKLELLLLV</sequence>
<name>A0A0V0GQN2_SOLCH</name>
<reference evidence="1" key="1">
    <citation type="submission" date="2015-12" db="EMBL/GenBank/DDBJ databases">
        <title>Gene expression during late stages of embryo sac development: a critical building block for successful pollen-pistil interactions.</title>
        <authorList>
            <person name="Liu Y."/>
            <person name="Joly V."/>
            <person name="Sabar M."/>
            <person name="Matton D.P."/>
        </authorList>
    </citation>
    <scope>NUCLEOTIDE SEQUENCE</scope>
</reference>
<proteinExistence type="predicted"/>
<accession>A0A0V0GQN2</accession>
<dbReference type="AlphaFoldDB" id="A0A0V0GQN2"/>
<evidence type="ECO:0000313" key="1">
    <source>
        <dbReference type="EMBL" id="JAP10023.1"/>
    </source>
</evidence>
<protein>
    <submittedName>
        <fullName evidence="1">Putative ovule protein</fullName>
    </submittedName>
</protein>
<dbReference type="EMBL" id="GEDG01033894">
    <property type="protein sequence ID" value="JAP10023.1"/>
    <property type="molecule type" value="Transcribed_RNA"/>
</dbReference>
<organism evidence="1">
    <name type="scientific">Solanum chacoense</name>
    <name type="common">Chaco potato</name>
    <dbReference type="NCBI Taxonomy" id="4108"/>
    <lineage>
        <taxon>Eukaryota</taxon>
        <taxon>Viridiplantae</taxon>
        <taxon>Streptophyta</taxon>
        <taxon>Embryophyta</taxon>
        <taxon>Tracheophyta</taxon>
        <taxon>Spermatophyta</taxon>
        <taxon>Magnoliopsida</taxon>
        <taxon>eudicotyledons</taxon>
        <taxon>Gunneridae</taxon>
        <taxon>Pentapetalae</taxon>
        <taxon>asterids</taxon>
        <taxon>lamiids</taxon>
        <taxon>Solanales</taxon>
        <taxon>Solanaceae</taxon>
        <taxon>Solanoideae</taxon>
        <taxon>Solaneae</taxon>
        <taxon>Solanum</taxon>
    </lineage>
</organism>